<dbReference type="PRINTS" id="PR00420">
    <property type="entry name" value="RNGMNOXGNASE"/>
</dbReference>
<dbReference type="Pfam" id="PF04082">
    <property type="entry name" value="Fungal_trans"/>
    <property type="match status" value="1"/>
</dbReference>
<keyword evidence="3" id="KW-0479">Metal-binding</keyword>
<dbReference type="PANTHER" id="PTHR13789">
    <property type="entry name" value="MONOOXYGENASE"/>
    <property type="match status" value="1"/>
</dbReference>
<dbReference type="Gene3D" id="3.50.50.60">
    <property type="entry name" value="FAD/NAD(P)-binding domain"/>
    <property type="match status" value="1"/>
</dbReference>
<dbReference type="SUPFAM" id="SSF57701">
    <property type="entry name" value="Zn2/Cys6 DNA-binding domain"/>
    <property type="match status" value="1"/>
</dbReference>
<dbReference type="EMBL" id="LCWV01000006">
    <property type="protein sequence ID" value="PWI72245.1"/>
    <property type="molecule type" value="Genomic_DNA"/>
</dbReference>
<dbReference type="CDD" id="cd12148">
    <property type="entry name" value="fungal_TF_MHR"/>
    <property type="match status" value="1"/>
</dbReference>
<feature type="region of interest" description="Disordered" evidence="8">
    <location>
        <begin position="229"/>
        <end position="249"/>
    </location>
</feature>
<gene>
    <name evidence="10" type="ORF">PCL_10868</name>
</gene>
<feature type="compositionally biased region" description="Pro residues" evidence="8">
    <location>
        <begin position="278"/>
        <end position="290"/>
    </location>
</feature>
<protein>
    <submittedName>
        <fullName evidence="10">Fungal specific transcription factor</fullName>
    </submittedName>
</protein>
<dbReference type="CDD" id="cd00067">
    <property type="entry name" value="GAL4"/>
    <property type="match status" value="1"/>
</dbReference>
<dbReference type="PROSITE" id="PS00463">
    <property type="entry name" value="ZN2_CY6_FUNGAL_1"/>
    <property type="match status" value="1"/>
</dbReference>
<evidence type="ECO:0000256" key="4">
    <source>
        <dbReference type="ARBA" id="ARBA00022827"/>
    </source>
</evidence>
<dbReference type="InterPro" id="IPR036188">
    <property type="entry name" value="FAD/NAD-bd_sf"/>
</dbReference>
<dbReference type="GO" id="GO:0006351">
    <property type="term" value="P:DNA-templated transcription"/>
    <property type="evidence" value="ECO:0007669"/>
    <property type="project" value="InterPro"/>
</dbReference>
<keyword evidence="2" id="KW-0285">Flavoprotein</keyword>
<evidence type="ECO:0000256" key="6">
    <source>
        <dbReference type="ARBA" id="ARBA00023033"/>
    </source>
</evidence>
<feature type="region of interest" description="Disordered" evidence="8">
    <location>
        <begin position="269"/>
        <end position="303"/>
    </location>
</feature>
<dbReference type="Pfam" id="PF00172">
    <property type="entry name" value="Zn_clus"/>
    <property type="match status" value="1"/>
</dbReference>
<dbReference type="GO" id="GO:0003677">
    <property type="term" value="F:DNA binding"/>
    <property type="evidence" value="ECO:0007669"/>
    <property type="project" value="InterPro"/>
</dbReference>
<evidence type="ECO:0000256" key="7">
    <source>
        <dbReference type="ARBA" id="ARBA00023242"/>
    </source>
</evidence>
<dbReference type="Pfam" id="PF01494">
    <property type="entry name" value="FAD_binding_3"/>
    <property type="match status" value="1"/>
</dbReference>
<dbReference type="Proteomes" id="UP000245956">
    <property type="component" value="Unassembled WGS sequence"/>
</dbReference>
<sequence length="1505" mass="161737">MRGRASWEMALTLPAARRCDAGRCDGRVSLGGGGAADGGSEAPDSDAPAEQPYMRPFWGGKGGQPAGSPSRPQVRGGALIACSSAPRQRASDSFRAGTTSLAAPWTVTRSLPPDKLRGIARPRWTEPDPIPRPRFADHALPPSPASLPFSLPIAQPPPPRVAIRRRRARARVPDAPVLAGMPRPRLLPSQRRRAAEACNFCREAKKKCSGSVPCTHCLRRGIAGQCAISFRPRGSRPPPPLVNPSPAPAASLNRADAAAAAAVYARPGPVSSSVKVPAPVPPPRPAPPTALTPASGPSPGHATAETMVRRQDAPSPHVSSPVMTRAAAVRGRDAFRPPPSPASEPRPSVAAVASDAGAPRDQCRPSDASIAANPHSRMLLNLRGERVYFGGAASLSFLQVVRGMVADQIGPSQFSHNAQSETMLEKESPSSSRSLPASNVVELDSASKLAFSRCYRAVTEGFIDVFAPSELEEAFVRGREGGGVRVSPQRRAALDLVVAIGAQVKSAATARDVGPHYFRQAQRLAFDGMLEDPDIDMVRCFLLMAFYLLGECRRNAAFMYLGIATRAGVALGLHSRESYGDMNDRQDNLRMRVWLSLRIVDMLANSILGRPAATAGLHSDINTIIDDMAGQAQGDDDMRRLVASHQIVCIINGIVDTLYDKKELSVPVVEQFLDEIETWAKTLPDCIRGTSLRGDLAPGPNGHKGTIGSIHVSCLYYFAVTLATRPILISTLTAPPASGGLAQSNLASACLDAAVFLSQTCVEARRANLLYGNMCIMKALVFAAGLVLGFEIFAKRSIDYDIESAFGGARDVLNFLATQSPQAAHYYEILTLLANAIAKQREKIASKGRSRYVSRLFTLDGGDADGRADAATGADGGERGAEWVPGGAAAAADYTAELGEEGVSWMSGSRTPAGGEEVFLGWDSLDISQWDSFPFIPAKQHLLGYQNGAIIQELGHARPCATRKVGSYPVLPKSRTRTVNVVSFRNTGASHPNGIVLLARIASGLQMHNVHRFSRSNQAAWEKRLTSLPGEGGGGNVADACRLVHPPGAQSSTMGSNSTPGWRRLSVGVVGGGIGGMSAAIALRRAGHEVTIYEKSDFAGEVGASVSCAANGTRWLHEWKVDVAKGDPVVLRKLINRDWKTGEPVSVYDLNDYEERWGHVYNMFHRQDMHRMLKECALQDEGEGTPARLVVNHKCQSIDVDAGVISFANGTTAQHDLVVGADGIGSAVRGELGIRPAKRPAEQSCLHTNVTTEEAVRAGLVDYSRDSALEYWGGQEGKWDKIVLSPCNDGKLLSYYCFFPRDRGDYATQTWAGEDRPVEELLAPYPELDRRVFAHLAIGKEIRPWRLWLHDPYPYLCRGRACLLGDAGHPMMPHQSQGACMAIEDAAALGILFGEGRFRGDVAEALAVYSDVRLPRVTRVQAAAAKAAYNINERIGFSVNKDTPTYKVEDPKKILTIEEMNAYDMFKDVDEQLAARRGVAFTEKYIKGLPIGLKLPSGITIGESE</sequence>
<evidence type="ECO:0000256" key="8">
    <source>
        <dbReference type="SAM" id="MobiDB-lite"/>
    </source>
</evidence>
<evidence type="ECO:0000256" key="5">
    <source>
        <dbReference type="ARBA" id="ARBA00023002"/>
    </source>
</evidence>
<dbReference type="SUPFAM" id="SSF51905">
    <property type="entry name" value="FAD/NAD(P)-binding domain"/>
    <property type="match status" value="1"/>
</dbReference>
<dbReference type="InterPro" id="IPR036864">
    <property type="entry name" value="Zn2-C6_fun-type_DNA-bd_sf"/>
</dbReference>
<dbReference type="GO" id="GO:0004497">
    <property type="term" value="F:monooxygenase activity"/>
    <property type="evidence" value="ECO:0007669"/>
    <property type="project" value="UniProtKB-KW"/>
</dbReference>
<keyword evidence="7" id="KW-0539">Nucleus</keyword>
<dbReference type="InterPro" id="IPR007219">
    <property type="entry name" value="XnlR_reg_dom"/>
</dbReference>
<keyword evidence="5" id="KW-0560">Oxidoreductase</keyword>
<dbReference type="SMART" id="SM00066">
    <property type="entry name" value="GAL4"/>
    <property type="match status" value="1"/>
</dbReference>
<evidence type="ECO:0000256" key="1">
    <source>
        <dbReference type="ARBA" id="ARBA00007992"/>
    </source>
</evidence>
<dbReference type="GO" id="GO:0000981">
    <property type="term" value="F:DNA-binding transcription factor activity, RNA polymerase II-specific"/>
    <property type="evidence" value="ECO:0007669"/>
    <property type="project" value="InterPro"/>
</dbReference>
<evidence type="ECO:0000259" key="9">
    <source>
        <dbReference type="PROSITE" id="PS50048"/>
    </source>
</evidence>
<feature type="region of interest" description="Disordered" evidence="8">
    <location>
        <begin position="332"/>
        <end position="370"/>
    </location>
</feature>
<keyword evidence="6" id="KW-0503">Monooxygenase</keyword>
<dbReference type="PANTHER" id="PTHR13789:SF172">
    <property type="entry name" value="HYDROXYLASE, PUTATIVE (AFU_ORTHOLOGUE AFUA_1G12410)-RELATED"/>
    <property type="match status" value="1"/>
</dbReference>
<accession>A0A2U3ECL5</accession>
<dbReference type="GO" id="GO:0008270">
    <property type="term" value="F:zinc ion binding"/>
    <property type="evidence" value="ECO:0007669"/>
    <property type="project" value="InterPro"/>
</dbReference>
<feature type="region of interest" description="Disordered" evidence="8">
    <location>
        <begin position="416"/>
        <end position="437"/>
    </location>
</feature>
<dbReference type="InterPro" id="IPR002938">
    <property type="entry name" value="FAD-bd"/>
</dbReference>
<feature type="region of interest" description="Disordered" evidence="8">
    <location>
        <begin position="22"/>
        <end position="76"/>
    </location>
</feature>
<comment type="caution">
    <text evidence="10">The sequence shown here is derived from an EMBL/GenBank/DDBJ whole genome shotgun (WGS) entry which is preliminary data.</text>
</comment>
<feature type="domain" description="Zn(2)-C6 fungal-type" evidence="9">
    <location>
        <begin position="197"/>
        <end position="228"/>
    </location>
</feature>
<evidence type="ECO:0000313" key="10">
    <source>
        <dbReference type="EMBL" id="PWI72245.1"/>
    </source>
</evidence>
<evidence type="ECO:0000313" key="11">
    <source>
        <dbReference type="Proteomes" id="UP000245956"/>
    </source>
</evidence>
<dbReference type="InterPro" id="IPR050493">
    <property type="entry name" value="FAD-dep_Monooxygenase_BioMet"/>
</dbReference>
<dbReference type="PROSITE" id="PS50048">
    <property type="entry name" value="ZN2_CY6_FUNGAL_2"/>
    <property type="match status" value="1"/>
</dbReference>
<dbReference type="Gene3D" id="4.10.240.10">
    <property type="entry name" value="Zn(2)-C6 fungal-type DNA-binding domain"/>
    <property type="match status" value="1"/>
</dbReference>
<dbReference type="InterPro" id="IPR001138">
    <property type="entry name" value="Zn2Cys6_DnaBD"/>
</dbReference>
<evidence type="ECO:0000256" key="2">
    <source>
        <dbReference type="ARBA" id="ARBA00022630"/>
    </source>
</evidence>
<dbReference type="SMART" id="SM00906">
    <property type="entry name" value="Fungal_trans"/>
    <property type="match status" value="1"/>
</dbReference>
<feature type="compositionally biased region" description="Low complexity" evidence="8">
    <location>
        <begin position="345"/>
        <end position="354"/>
    </location>
</feature>
<dbReference type="GO" id="GO:0071949">
    <property type="term" value="F:FAD binding"/>
    <property type="evidence" value="ECO:0007669"/>
    <property type="project" value="InterPro"/>
</dbReference>
<reference evidence="10 11" key="1">
    <citation type="journal article" date="2016" name="Front. Microbiol.">
        <title>Genome and transcriptome sequences reveal the specific parasitism of the nematophagous Purpureocillium lilacinum 36-1.</title>
        <authorList>
            <person name="Xie J."/>
            <person name="Li S."/>
            <person name="Mo C."/>
            <person name="Xiao X."/>
            <person name="Peng D."/>
            <person name="Wang G."/>
            <person name="Xiao Y."/>
        </authorList>
    </citation>
    <scope>NUCLEOTIDE SEQUENCE [LARGE SCALE GENOMIC DNA]</scope>
    <source>
        <strain evidence="10 11">36-1</strain>
    </source>
</reference>
<keyword evidence="4" id="KW-0274">FAD</keyword>
<evidence type="ECO:0000256" key="3">
    <source>
        <dbReference type="ARBA" id="ARBA00022723"/>
    </source>
</evidence>
<feature type="compositionally biased region" description="Pro residues" evidence="8">
    <location>
        <begin position="235"/>
        <end position="247"/>
    </location>
</feature>
<name>A0A2U3ECL5_PURLI</name>
<dbReference type="FunFam" id="3.50.50.60:FF:000201">
    <property type="entry name" value="Salicylate hydroxylase protein"/>
    <property type="match status" value="1"/>
</dbReference>
<comment type="similarity">
    <text evidence="1">Belongs to the paxM FAD-dependent monooxygenase family.</text>
</comment>
<organism evidence="10 11">
    <name type="scientific">Purpureocillium lilacinum</name>
    <name type="common">Paecilomyces lilacinus</name>
    <dbReference type="NCBI Taxonomy" id="33203"/>
    <lineage>
        <taxon>Eukaryota</taxon>
        <taxon>Fungi</taxon>
        <taxon>Dikarya</taxon>
        <taxon>Ascomycota</taxon>
        <taxon>Pezizomycotina</taxon>
        <taxon>Sordariomycetes</taxon>
        <taxon>Hypocreomycetidae</taxon>
        <taxon>Hypocreales</taxon>
        <taxon>Ophiocordycipitaceae</taxon>
        <taxon>Purpureocillium</taxon>
    </lineage>
</organism>
<proteinExistence type="inferred from homology"/>